<dbReference type="SUPFAM" id="SSF52799">
    <property type="entry name" value="(Phosphotyrosine protein) phosphatases II"/>
    <property type="match status" value="1"/>
</dbReference>
<evidence type="ECO:0000313" key="2">
    <source>
        <dbReference type="Proteomes" id="UP000308444"/>
    </source>
</evidence>
<dbReference type="AlphaFoldDB" id="A0A9X9A2R4"/>
<dbReference type="InterPro" id="IPR029021">
    <property type="entry name" value="Prot-tyrosine_phosphatase-like"/>
</dbReference>
<dbReference type="Proteomes" id="UP000308444">
    <property type="component" value="Unassembled WGS sequence"/>
</dbReference>
<gene>
    <name evidence="1" type="ORF">FC695_32080</name>
</gene>
<protein>
    <submittedName>
        <fullName evidence="1">Tyrosine-protein phosphatase</fullName>
    </submittedName>
</protein>
<dbReference type="EMBL" id="SZOH01003077">
    <property type="protein sequence ID" value="TKI91911.1"/>
    <property type="molecule type" value="Genomic_DNA"/>
</dbReference>
<accession>A0A9X9A2R4</accession>
<comment type="caution">
    <text evidence="1">The sequence shown here is derived from an EMBL/GenBank/DDBJ whole genome shotgun (WGS) entry which is preliminary data.</text>
</comment>
<dbReference type="GO" id="GO:0004721">
    <property type="term" value="F:phosphoprotein phosphatase activity"/>
    <property type="evidence" value="ECO:0007669"/>
    <property type="project" value="InterPro"/>
</dbReference>
<sequence>AMFEARAEYLQAAIGEIQKQYGSVEAYAEKALGFTKESLEEMKELLLEEK</sequence>
<proteinExistence type="predicted"/>
<reference evidence="1 2" key="1">
    <citation type="journal article" date="2019" name="Environ. Microbiol.">
        <title>An active ?-lactamase is a part of an orchestrated cell wall stress resistance network of Bacillus subtilis and related rhizosphere species.</title>
        <authorList>
            <person name="Bucher T."/>
            <person name="Keren-Paz A."/>
            <person name="Hausser J."/>
            <person name="Olender T."/>
            <person name="Cytryn E."/>
            <person name="Kolodkin-Gal I."/>
        </authorList>
    </citation>
    <scope>NUCLEOTIDE SEQUENCE [LARGE SCALE GENOMIC DNA]</scope>
    <source>
        <strain evidence="1 2">I32</strain>
    </source>
</reference>
<name>A0A9X9A2R4_BACCE</name>
<feature type="non-terminal residue" evidence="1">
    <location>
        <position position="1"/>
    </location>
</feature>
<dbReference type="Pfam" id="PF13350">
    <property type="entry name" value="Y_phosphatase3"/>
    <property type="match status" value="1"/>
</dbReference>
<organism evidence="1 2">
    <name type="scientific">Bacillus cereus</name>
    <dbReference type="NCBI Taxonomy" id="1396"/>
    <lineage>
        <taxon>Bacteria</taxon>
        <taxon>Bacillati</taxon>
        <taxon>Bacillota</taxon>
        <taxon>Bacilli</taxon>
        <taxon>Bacillales</taxon>
        <taxon>Bacillaceae</taxon>
        <taxon>Bacillus</taxon>
        <taxon>Bacillus cereus group</taxon>
    </lineage>
</organism>
<dbReference type="InterPro" id="IPR026893">
    <property type="entry name" value="Tyr/Ser_Pase_IphP-type"/>
</dbReference>
<dbReference type="Gene3D" id="3.90.190.10">
    <property type="entry name" value="Protein tyrosine phosphatase superfamily"/>
    <property type="match status" value="1"/>
</dbReference>
<evidence type="ECO:0000313" key="1">
    <source>
        <dbReference type="EMBL" id="TKI91911.1"/>
    </source>
</evidence>